<dbReference type="Gene3D" id="1.20.140.10">
    <property type="entry name" value="Butyryl-CoA Dehydrogenase, subunit A, domain 3"/>
    <property type="match status" value="1"/>
</dbReference>
<dbReference type="PANTHER" id="PTHR43292:SF3">
    <property type="entry name" value="ACYL-COA DEHYDROGENASE FADE29"/>
    <property type="match status" value="1"/>
</dbReference>
<accession>A0A4Z0F904</accession>
<comment type="caution">
    <text evidence="10">The sequence shown here is derived from an EMBL/GenBank/DDBJ whole genome shotgun (WGS) entry which is preliminary data.</text>
</comment>
<evidence type="ECO:0000256" key="2">
    <source>
        <dbReference type="ARBA" id="ARBA00009347"/>
    </source>
</evidence>
<dbReference type="OrthoDB" id="9802447at2"/>
<dbReference type="InterPro" id="IPR009100">
    <property type="entry name" value="AcylCoA_DH/oxidase_NM_dom_sf"/>
</dbReference>
<keyword evidence="5 6" id="KW-0560">Oxidoreductase</keyword>
<feature type="domain" description="Acyl-CoA dehydrogenase/oxidase N-terminal" evidence="9">
    <location>
        <begin position="7"/>
        <end position="109"/>
    </location>
</feature>
<protein>
    <submittedName>
        <fullName evidence="10">Pimeloyl-CoA dehydrogenase large subunit</fullName>
    </submittedName>
</protein>
<dbReference type="SUPFAM" id="SSF47203">
    <property type="entry name" value="Acyl-CoA dehydrogenase C-terminal domain-like"/>
    <property type="match status" value="1"/>
</dbReference>
<evidence type="ECO:0000259" key="9">
    <source>
        <dbReference type="Pfam" id="PF02771"/>
    </source>
</evidence>
<dbReference type="InterPro" id="IPR046373">
    <property type="entry name" value="Acyl-CoA_Oxase/DH_mid-dom_sf"/>
</dbReference>
<dbReference type="Pfam" id="PF02771">
    <property type="entry name" value="Acyl-CoA_dh_N"/>
    <property type="match status" value="1"/>
</dbReference>
<dbReference type="InterPro" id="IPR052161">
    <property type="entry name" value="Mycobact_Acyl-CoA_DH"/>
</dbReference>
<reference evidence="10 11" key="1">
    <citation type="journal article" date="2019" name="ISME J.">
        <title>Candidatus Macondimonas diazotrophica, a novel gammaproteobacterial genus dominating crude-oil-contaminated coastal sediments.</title>
        <authorList>
            <person name="Karthikeyan S."/>
            <person name="Konstantinidis K."/>
        </authorList>
    </citation>
    <scope>NUCLEOTIDE SEQUENCE [LARGE SCALE GENOMIC DNA]</scope>
    <source>
        <strain evidence="10 11">KTK01</strain>
    </source>
</reference>
<feature type="domain" description="Acyl-CoA oxidase/dehydrogenase middle" evidence="8">
    <location>
        <begin position="117"/>
        <end position="213"/>
    </location>
</feature>
<dbReference type="EMBL" id="SRIO01000006">
    <property type="protein sequence ID" value="TFZ82823.1"/>
    <property type="molecule type" value="Genomic_DNA"/>
</dbReference>
<dbReference type="PANTHER" id="PTHR43292">
    <property type="entry name" value="ACYL-COA DEHYDROGENASE"/>
    <property type="match status" value="1"/>
</dbReference>
<dbReference type="GO" id="GO:0050660">
    <property type="term" value="F:flavin adenine dinucleotide binding"/>
    <property type="evidence" value="ECO:0007669"/>
    <property type="project" value="InterPro"/>
</dbReference>
<keyword evidence="4 6" id="KW-0274">FAD</keyword>
<dbReference type="AlphaFoldDB" id="A0A4Z0F904"/>
<evidence type="ECO:0000256" key="5">
    <source>
        <dbReference type="ARBA" id="ARBA00023002"/>
    </source>
</evidence>
<dbReference type="Gene3D" id="1.10.540.10">
    <property type="entry name" value="Acyl-CoA dehydrogenase/oxidase, N-terminal domain"/>
    <property type="match status" value="1"/>
</dbReference>
<dbReference type="Pfam" id="PF00441">
    <property type="entry name" value="Acyl-CoA_dh_1"/>
    <property type="match status" value="1"/>
</dbReference>
<dbReference type="Proteomes" id="UP000297890">
    <property type="component" value="Unassembled WGS sequence"/>
</dbReference>
<evidence type="ECO:0000256" key="3">
    <source>
        <dbReference type="ARBA" id="ARBA00022630"/>
    </source>
</evidence>
<evidence type="ECO:0000256" key="1">
    <source>
        <dbReference type="ARBA" id="ARBA00001974"/>
    </source>
</evidence>
<keyword evidence="11" id="KW-1185">Reference proteome</keyword>
<gene>
    <name evidence="10" type="ORF">E4680_05965</name>
</gene>
<feature type="domain" description="Acyl-CoA dehydrogenase/oxidase C-terminal" evidence="7">
    <location>
        <begin position="225"/>
        <end position="381"/>
    </location>
</feature>
<comment type="similarity">
    <text evidence="2 6">Belongs to the acyl-CoA dehydrogenase family.</text>
</comment>
<comment type="cofactor">
    <cofactor evidence="1 6">
        <name>FAD</name>
        <dbReference type="ChEBI" id="CHEBI:57692"/>
    </cofactor>
</comment>
<evidence type="ECO:0000256" key="4">
    <source>
        <dbReference type="ARBA" id="ARBA00022827"/>
    </source>
</evidence>
<dbReference type="RefSeq" id="WP_135281493.1">
    <property type="nucleotide sequence ID" value="NZ_SRIO01000006.1"/>
</dbReference>
<dbReference type="InterPro" id="IPR013786">
    <property type="entry name" value="AcylCoA_DH/ox_N"/>
</dbReference>
<dbReference type="SUPFAM" id="SSF56645">
    <property type="entry name" value="Acyl-CoA dehydrogenase NM domain-like"/>
    <property type="match status" value="1"/>
</dbReference>
<keyword evidence="3 6" id="KW-0285">Flavoprotein</keyword>
<evidence type="ECO:0000313" key="10">
    <source>
        <dbReference type="EMBL" id="TFZ82823.1"/>
    </source>
</evidence>
<sequence>MDIELREEDLAFQQEVRDFLTQHAPKNSSELWSKRNDWFKALKEKGWDCPKWPVEFGGPGWTPVQHYIWDKETCNYSLPPELPFGKVMLAPILMRYGSKEQIERFLPDIRDNKVNWCQGYSEPGAGSDLASLKTKAELSADGKEYTVNGTKIWTTMGHMAQWMFCLTRTANTGVRQEGITFLLINMKTPGIVVKPIFTLGGSHHVNQVFFDNVKVPAENRIGEEGKGWTYAKGLLQHERSGIAGISRTIVALDKLKKNARAVPDGDQTLLDDRGFLSRIAETEIELRALEFAELRSLADAQHTGEPGTASSILKLKGTEMQQRMQELTIEAAGIYGINQGFKEAGPKFSKMGMMLYLNGRAATVYGGCSEVQKDVIAKRVLGFVDA</sequence>
<name>A0A4Z0F904_9GAMM</name>
<dbReference type="InterPro" id="IPR037069">
    <property type="entry name" value="AcylCoA_DH/ox_N_sf"/>
</dbReference>
<dbReference type="Pfam" id="PF02770">
    <property type="entry name" value="Acyl-CoA_dh_M"/>
    <property type="match status" value="1"/>
</dbReference>
<evidence type="ECO:0000259" key="7">
    <source>
        <dbReference type="Pfam" id="PF00441"/>
    </source>
</evidence>
<dbReference type="Gene3D" id="2.40.110.10">
    <property type="entry name" value="Butyryl-CoA Dehydrogenase, subunit A, domain 2"/>
    <property type="match status" value="1"/>
</dbReference>
<dbReference type="GO" id="GO:0005886">
    <property type="term" value="C:plasma membrane"/>
    <property type="evidence" value="ECO:0007669"/>
    <property type="project" value="TreeGrafter"/>
</dbReference>
<dbReference type="InterPro" id="IPR006091">
    <property type="entry name" value="Acyl-CoA_Oxase/DH_mid-dom"/>
</dbReference>
<evidence type="ECO:0000313" key="11">
    <source>
        <dbReference type="Proteomes" id="UP000297890"/>
    </source>
</evidence>
<proteinExistence type="inferred from homology"/>
<dbReference type="GO" id="GO:0016627">
    <property type="term" value="F:oxidoreductase activity, acting on the CH-CH group of donors"/>
    <property type="evidence" value="ECO:0007669"/>
    <property type="project" value="InterPro"/>
</dbReference>
<dbReference type="InterPro" id="IPR009075">
    <property type="entry name" value="AcylCo_DH/oxidase_C"/>
</dbReference>
<dbReference type="InterPro" id="IPR036250">
    <property type="entry name" value="AcylCo_DH-like_C"/>
</dbReference>
<evidence type="ECO:0000256" key="6">
    <source>
        <dbReference type="RuleBase" id="RU362125"/>
    </source>
</evidence>
<evidence type="ECO:0000259" key="8">
    <source>
        <dbReference type="Pfam" id="PF02770"/>
    </source>
</evidence>
<organism evidence="10 11">
    <name type="scientific">Candidatus Macondimonas diazotrophica</name>
    <dbReference type="NCBI Taxonomy" id="2305248"/>
    <lineage>
        <taxon>Bacteria</taxon>
        <taxon>Pseudomonadati</taxon>
        <taxon>Pseudomonadota</taxon>
        <taxon>Gammaproteobacteria</taxon>
        <taxon>Chromatiales</taxon>
        <taxon>Ectothiorhodospiraceae</taxon>
        <taxon>Candidatus Macondimonas</taxon>
    </lineage>
</organism>